<feature type="domain" description="DNA topoisomerase IB N-terminal" evidence="8">
    <location>
        <begin position="37"/>
        <end position="85"/>
    </location>
</feature>
<name>A0A3R9PVZ0_9BACT</name>
<evidence type="ECO:0000313" key="9">
    <source>
        <dbReference type="EMBL" id="RSL19073.1"/>
    </source>
</evidence>
<dbReference type="InterPro" id="IPR035447">
    <property type="entry name" value="DNA_topo_I_N_sf"/>
</dbReference>
<dbReference type="InterPro" id="IPR049331">
    <property type="entry name" value="Top1B_N_bact"/>
</dbReference>
<accession>A0A3R9PVZ0</accession>
<evidence type="ECO:0000256" key="6">
    <source>
        <dbReference type="ARBA" id="ARBA00023235"/>
    </source>
</evidence>
<dbReference type="SUPFAM" id="SSF55869">
    <property type="entry name" value="DNA topoisomerase I domain"/>
    <property type="match status" value="1"/>
</dbReference>
<dbReference type="CDD" id="cd00659">
    <property type="entry name" value="Topo_IB_C"/>
    <property type="match status" value="1"/>
</dbReference>
<dbReference type="Proteomes" id="UP000269669">
    <property type="component" value="Unassembled WGS sequence"/>
</dbReference>
<dbReference type="GO" id="GO:0003917">
    <property type="term" value="F:DNA topoisomerase type I (single strand cut, ATP-independent) activity"/>
    <property type="evidence" value="ECO:0007669"/>
    <property type="project" value="UniProtKB-EC"/>
</dbReference>
<evidence type="ECO:0000259" key="8">
    <source>
        <dbReference type="Pfam" id="PF21338"/>
    </source>
</evidence>
<evidence type="ECO:0000256" key="3">
    <source>
        <dbReference type="ARBA" id="ARBA00012891"/>
    </source>
</evidence>
<dbReference type="InterPro" id="IPR011010">
    <property type="entry name" value="DNA_brk_join_enz"/>
</dbReference>
<dbReference type="Gene3D" id="3.90.15.10">
    <property type="entry name" value="Topoisomerase I, Chain A, domain 3"/>
    <property type="match status" value="1"/>
</dbReference>
<dbReference type="EC" id="5.6.2.1" evidence="3"/>
<dbReference type="Pfam" id="PF01028">
    <property type="entry name" value="Topoisom_I"/>
    <property type="match status" value="1"/>
</dbReference>
<gene>
    <name evidence="9" type="ORF">EDE15_4692</name>
</gene>
<comment type="catalytic activity">
    <reaction evidence="1">
        <text>ATP-independent breakage of single-stranded DNA, followed by passage and rejoining.</text>
        <dbReference type="EC" id="5.6.2.1"/>
    </reaction>
</comment>
<organism evidence="9 10">
    <name type="scientific">Edaphobacter aggregans</name>
    <dbReference type="NCBI Taxonomy" id="570835"/>
    <lineage>
        <taxon>Bacteria</taxon>
        <taxon>Pseudomonadati</taxon>
        <taxon>Acidobacteriota</taxon>
        <taxon>Terriglobia</taxon>
        <taxon>Terriglobales</taxon>
        <taxon>Acidobacteriaceae</taxon>
        <taxon>Edaphobacter</taxon>
    </lineage>
</organism>
<comment type="caution">
    <text evidence="9">The sequence shown here is derived from an EMBL/GenBank/DDBJ whole genome shotgun (WGS) entry which is preliminary data.</text>
</comment>
<dbReference type="SUPFAM" id="SSF56349">
    <property type="entry name" value="DNA breaking-rejoining enzymes"/>
    <property type="match status" value="1"/>
</dbReference>
<dbReference type="InterPro" id="IPR001631">
    <property type="entry name" value="TopoI"/>
</dbReference>
<dbReference type="PRINTS" id="PR00416">
    <property type="entry name" value="EUTPISMRASEI"/>
</dbReference>
<sequence length="356" mass="40319">MQTQENVSDPVQSAKDAGLRYVTDTKPGIVRKRSGKGFRYVDQDGKPVKDPETLARIKSLVIPPAWTNIWICPSAQGHLQVTGRDAKGRKQSRYHPRWREVRDETKYERMLLFGSALPKIREGVDIDLRAEGLPRKKVLATIVRLMEVTLIRVGNEEYARTNHSYGLTTMRNRHVQVDGSTATFKFQGKSGVRHSIDLTDRRLAKIIQRCQDIPGYELFQYVDGDGEPHNIGSTDVNEYLREISNEEFTAKDFRTWAGTVLTSATLRELGAFESEAQAKRNVVEAIKTVAQRLGNTPSVCRKCYVHPAVLECYMKGLLRNGRKRQAEEVGDEAASTLREEEAALMQSLRQWLKSAD</sequence>
<dbReference type="Gene3D" id="3.30.66.10">
    <property type="entry name" value="DNA topoisomerase I domain"/>
    <property type="match status" value="1"/>
</dbReference>
<feature type="domain" description="DNA topoisomerase I catalytic core eukaryotic-type" evidence="7">
    <location>
        <begin position="98"/>
        <end position="314"/>
    </location>
</feature>
<protein>
    <recommendedName>
        <fullName evidence="3">DNA topoisomerase</fullName>
        <ecNumber evidence="3">5.6.2.1</ecNumber>
    </recommendedName>
</protein>
<evidence type="ECO:0000256" key="5">
    <source>
        <dbReference type="ARBA" id="ARBA00023125"/>
    </source>
</evidence>
<dbReference type="PROSITE" id="PS52038">
    <property type="entry name" value="TOPO_IB_2"/>
    <property type="match status" value="1"/>
</dbReference>
<dbReference type="GO" id="GO:0003677">
    <property type="term" value="F:DNA binding"/>
    <property type="evidence" value="ECO:0007669"/>
    <property type="project" value="UniProtKB-KW"/>
</dbReference>
<dbReference type="OrthoDB" id="9778962at2"/>
<reference evidence="9 10" key="1">
    <citation type="submission" date="2018-12" db="EMBL/GenBank/DDBJ databases">
        <title>Sequencing of bacterial isolates from soil warming experiment in Harvard Forest, Massachusetts, USA.</title>
        <authorList>
            <person name="Deangelis K."/>
        </authorList>
    </citation>
    <scope>NUCLEOTIDE SEQUENCE [LARGE SCALE GENOMIC DNA]</scope>
    <source>
        <strain evidence="9 10">EB153</strain>
    </source>
</reference>
<evidence type="ECO:0000256" key="1">
    <source>
        <dbReference type="ARBA" id="ARBA00000213"/>
    </source>
</evidence>
<evidence type="ECO:0000259" key="7">
    <source>
        <dbReference type="Pfam" id="PF01028"/>
    </source>
</evidence>
<evidence type="ECO:0000313" key="10">
    <source>
        <dbReference type="Proteomes" id="UP000269669"/>
    </source>
</evidence>
<dbReference type="Gene3D" id="1.10.132.120">
    <property type="match status" value="1"/>
</dbReference>
<evidence type="ECO:0000256" key="4">
    <source>
        <dbReference type="ARBA" id="ARBA00023029"/>
    </source>
</evidence>
<dbReference type="Pfam" id="PF21338">
    <property type="entry name" value="Top1B_N_bact"/>
    <property type="match status" value="1"/>
</dbReference>
<evidence type="ECO:0000256" key="2">
    <source>
        <dbReference type="ARBA" id="ARBA00006645"/>
    </source>
</evidence>
<keyword evidence="4" id="KW-0799">Topoisomerase</keyword>
<dbReference type="GO" id="GO:0006265">
    <property type="term" value="P:DNA topological change"/>
    <property type="evidence" value="ECO:0007669"/>
    <property type="project" value="InterPro"/>
</dbReference>
<dbReference type="AlphaFoldDB" id="A0A3R9PVZ0"/>
<proteinExistence type="inferred from homology"/>
<dbReference type="RefSeq" id="WP_125487339.1">
    <property type="nucleotide sequence ID" value="NZ_RSDW01000001.1"/>
</dbReference>
<comment type="similarity">
    <text evidence="2">Belongs to the type IB topoisomerase family.</text>
</comment>
<dbReference type="EMBL" id="RSDW01000001">
    <property type="protein sequence ID" value="RSL19073.1"/>
    <property type="molecule type" value="Genomic_DNA"/>
</dbReference>
<keyword evidence="5" id="KW-0238">DNA-binding</keyword>
<keyword evidence="6 9" id="KW-0413">Isomerase</keyword>
<dbReference type="InterPro" id="IPR013500">
    <property type="entry name" value="TopoI_cat_euk"/>
</dbReference>
<keyword evidence="10" id="KW-1185">Reference proteome</keyword>
<dbReference type="InterPro" id="IPR014711">
    <property type="entry name" value="TopoI_cat_a-hlx-sub_euk"/>
</dbReference>